<comment type="catalytic activity">
    <reaction evidence="1 8 9">
        <text>[protein]-peptidylproline (omega=180) = [protein]-peptidylproline (omega=0)</text>
        <dbReference type="Rhea" id="RHEA:16237"/>
        <dbReference type="Rhea" id="RHEA-COMP:10747"/>
        <dbReference type="Rhea" id="RHEA-COMP:10748"/>
        <dbReference type="ChEBI" id="CHEBI:83833"/>
        <dbReference type="ChEBI" id="CHEBI:83834"/>
        <dbReference type="EC" id="5.2.1.8"/>
    </reaction>
</comment>
<dbReference type="GO" id="GO:0042026">
    <property type="term" value="P:protein refolding"/>
    <property type="evidence" value="ECO:0007669"/>
    <property type="project" value="UniProtKB-ARBA"/>
</dbReference>
<sequence>MEKRFTISGCSTCLGIAGAILLIVAALLCGCTSTEPQQAAITPVPTGETATCTGGAQDGDMIEVDYIGTFDNGTEFDSSYKSGQPFSLILGSGGAIPGFDKALHCMEVGETKKFTLSPEDAYGEFDPAKIVSMPIEFIPAGENATIGDRVTLFDGGQLFQATIQDMNVTNVTFDLNSPLAGKALTFEVTVRNITPLALEEGSNDTEKKE</sequence>
<dbReference type="GO" id="GO:0003755">
    <property type="term" value="F:peptidyl-prolyl cis-trans isomerase activity"/>
    <property type="evidence" value="ECO:0007669"/>
    <property type="project" value="UniProtKB-UniRule"/>
</dbReference>
<evidence type="ECO:0000259" key="11">
    <source>
        <dbReference type="PROSITE" id="PS50059"/>
    </source>
</evidence>
<dbReference type="GO" id="GO:0005737">
    <property type="term" value="C:cytoplasm"/>
    <property type="evidence" value="ECO:0007669"/>
    <property type="project" value="UniProtKB-SubCell"/>
</dbReference>
<keyword evidence="4" id="KW-0963">Cytoplasm</keyword>
<keyword evidence="5 8" id="KW-0697">Rotamase</keyword>
<dbReference type="SUPFAM" id="SSF54534">
    <property type="entry name" value="FKBP-like"/>
    <property type="match status" value="1"/>
</dbReference>
<keyword evidence="10" id="KW-0472">Membrane</keyword>
<keyword evidence="10" id="KW-1133">Transmembrane helix</keyword>
<keyword evidence="10" id="KW-0812">Transmembrane</keyword>
<evidence type="ECO:0000256" key="10">
    <source>
        <dbReference type="SAM" id="Phobius"/>
    </source>
</evidence>
<evidence type="ECO:0000256" key="7">
    <source>
        <dbReference type="ARBA" id="ARBA00023235"/>
    </source>
</evidence>
<dbReference type="EC" id="5.2.1.8" evidence="9"/>
<comment type="subcellular location">
    <subcellularLocation>
        <location evidence="2">Cytoplasm</location>
    </subcellularLocation>
</comment>
<reference evidence="12 13" key="1">
    <citation type="submission" date="2021-05" db="EMBL/GenBank/DDBJ databases">
        <title>A novel Methanospirillum isolate from a pyrite-forming mixed culture.</title>
        <authorList>
            <person name="Bunk B."/>
            <person name="Sproer C."/>
            <person name="Spring S."/>
            <person name="Pester M."/>
        </authorList>
    </citation>
    <scope>NUCLEOTIDE SEQUENCE [LARGE SCALE GENOMIC DNA]</scope>
    <source>
        <strain evidence="12 13">J.3.6.1-F.2.7.3</strain>
    </source>
</reference>
<dbReference type="Proteomes" id="UP000680656">
    <property type="component" value="Chromosome"/>
</dbReference>
<name>A0A8E7B1R2_9EURY</name>
<feature type="domain" description="PPIase FKBP-type" evidence="11">
    <location>
        <begin position="59"/>
        <end position="139"/>
    </location>
</feature>
<dbReference type="InterPro" id="IPR046357">
    <property type="entry name" value="PPIase_dom_sf"/>
</dbReference>
<dbReference type="AlphaFoldDB" id="A0A8E7B1R2"/>
<dbReference type="KEGG" id="mrtj:KHC33_16155"/>
<dbReference type="PANTHER" id="PTHR47861">
    <property type="entry name" value="FKBP-TYPE PEPTIDYL-PROLYL CIS-TRANS ISOMERASE SLYD"/>
    <property type="match status" value="1"/>
</dbReference>
<dbReference type="GeneID" id="65098749"/>
<dbReference type="InterPro" id="IPR001179">
    <property type="entry name" value="PPIase_FKBP_dom"/>
</dbReference>
<evidence type="ECO:0000256" key="6">
    <source>
        <dbReference type="ARBA" id="ARBA00023186"/>
    </source>
</evidence>
<dbReference type="Pfam" id="PF00254">
    <property type="entry name" value="FKBP_C"/>
    <property type="match status" value="1"/>
</dbReference>
<dbReference type="EMBL" id="CP075546">
    <property type="protein sequence ID" value="QVV88817.1"/>
    <property type="molecule type" value="Genomic_DNA"/>
</dbReference>
<evidence type="ECO:0000313" key="12">
    <source>
        <dbReference type="EMBL" id="QVV88817.1"/>
    </source>
</evidence>
<evidence type="ECO:0000256" key="4">
    <source>
        <dbReference type="ARBA" id="ARBA00022490"/>
    </source>
</evidence>
<feature type="transmembrane region" description="Helical" evidence="10">
    <location>
        <begin position="7"/>
        <end position="28"/>
    </location>
</feature>
<protein>
    <recommendedName>
        <fullName evidence="9">Peptidyl-prolyl cis-trans isomerase</fullName>
        <ecNumber evidence="9">5.2.1.8</ecNumber>
    </recommendedName>
</protein>
<evidence type="ECO:0000256" key="9">
    <source>
        <dbReference type="RuleBase" id="RU003915"/>
    </source>
</evidence>
<keyword evidence="7 8" id="KW-0413">Isomerase</keyword>
<dbReference type="PANTHER" id="PTHR47861:SF3">
    <property type="entry name" value="FKBP-TYPE PEPTIDYL-PROLYL CIS-TRANS ISOMERASE SLYD"/>
    <property type="match status" value="1"/>
</dbReference>
<dbReference type="PROSITE" id="PS51257">
    <property type="entry name" value="PROKAR_LIPOPROTEIN"/>
    <property type="match status" value="1"/>
</dbReference>
<dbReference type="RefSeq" id="WP_214419620.1">
    <property type="nucleotide sequence ID" value="NZ_CP075546.1"/>
</dbReference>
<comment type="similarity">
    <text evidence="3 9">Belongs to the FKBP-type PPIase family.</text>
</comment>
<dbReference type="PROSITE" id="PS50059">
    <property type="entry name" value="FKBP_PPIASE"/>
    <property type="match status" value="1"/>
</dbReference>
<evidence type="ECO:0000313" key="13">
    <source>
        <dbReference type="Proteomes" id="UP000680656"/>
    </source>
</evidence>
<dbReference type="Gene3D" id="3.10.50.40">
    <property type="match status" value="1"/>
</dbReference>
<evidence type="ECO:0000256" key="8">
    <source>
        <dbReference type="PROSITE-ProRule" id="PRU00277"/>
    </source>
</evidence>
<evidence type="ECO:0000256" key="5">
    <source>
        <dbReference type="ARBA" id="ARBA00023110"/>
    </source>
</evidence>
<evidence type="ECO:0000256" key="2">
    <source>
        <dbReference type="ARBA" id="ARBA00004496"/>
    </source>
</evidence>
<evidence type="ECO:0000256" key="3">
    <source>
        <dbReference type="ARBA" id="ARBA00006577"/>
    </source>
</evidence>
<evidence type="ECO:0000256" key="1">
    <source>
        <dbReference type="ARBA" id="ARBA00000971"/>
    </source>
</evidence>
<keyword evidence="6" id="KW-0143">Chaperone</keyword>
<proteinExistence type="inferred from homology"/>
<keyword evidence="13" id="KW-1185">Reference proteome</keyword>
<organism evidence="12 13">
    <name type="scientific">Methanospirillum purgamenti</name>
    <dbReference type="NCBI Taxonomy" id="2834276"/>
    <lineage>
        <taxon>Archaea</taxon>
        <taxon>Methanobacteriati</taxon>
        <taxon>Methanobacteriota</taxon>
        <taxon>Stenosarchaea group</taxon>
        <taxon>Methanomicrobia</taxon>
        <taxon>Methanomicrobiales</taxon>
        <taxon>Methanospirillaceae</taxon>
        <taxon>Methanospirillum</taxon>
    </lineage>
</organism>
<gene>
    <name evidence="12" type="ORF">KHC33_16155</name>
</gene>
<accession>A0A8E7B1R2</accession>